<feature type="domain" description="PatG" evidence="8">
    <location>
        <begin position="837"/>
        <end position="947"/>
    </location>
</feature>
<evidence type="ECO:0000256" key="5">
    <source>
        <dbReference type="SAM" id="MobiDB-lite"/>
    </source>
</evidence>
<dbReference type="Pfam" id="PF18047">
    <property type="entry name" value="PatG_D"/>
    <property type="match status" value="1"/>
</dbReference>
<dbReference type="Gene3D" id="3.40.50.200">
    <property type="entry name" value="Peptidase S8/S53 domain"/>
    <property type="match status" value="1"/>
</dbReference>
<dbReference type="Proteomes" id="UP000661112">
    <property type="component" value="Unassembled WGS sequence"/>
</dbReference>
<dbReference type="InterPro" id="IPR036852">
    <property type="entry name" value="Peptidase_S8/S53_dom_sf"/>
</dbReference>
<feature type="domain" description="PatG C-terminal" evidence="9">
    <location>
        <begin position="997"/>
        <end position="1108"/>
    </location>
</feature>
<dbReference type="SUPFAM" id="SSF52743">
    <property type="entry name" value="Subtilisin-like"/>
    <property type="match status" value="1"/>
</dbReference>
<sequence length="1112" mass="123588">MLSSENLEVKKLAIATSMVEAPELNLLEPDWNQVAVSLSRFAYQRQHEGVMILESPLSKFRVTLLNWQASALIACLAQPQPVAALNIFPDLSPEIIQQFVHLLWTTNFLTISPESLLLQLWDFHNLLFHSRSRLGRHDYPTDGIEQFIDKLPQFPVVKPPMSDKIVPLPRPNLEIVMQRDRTLTEAIEMRQSVREYDETHPITLEQLSELLYRSARIKDTYTLDEKFDEVEFNLGELSLRPYPSGGGMYELEIYPIVRHCEGLEIGLYHYDPLNHQLEQLIDHSGDKLALITDAHQASGEQGIPQVLLVITARFGRLFWKYRSLAYALVLKHVGVLYQNLYLVATNMRLAPCGLGAGNSERFAQVTGLDYIEESSVGEFILGSLPRQDALNAITTSELTDTVFAPAMIVRPATMSSSAAVTSSQKTPTALHPHDLDERIPGLTNLRNQTLGDPRITIVILDGNPDHELVCFQGGNISKVFPYWHQTPEPISPTAYATYRNINNSDFKTEEKEEKLKATFPEAILNRIPGDHHATHITSTIAGQENTPSPGIAPNCRVINIPLSTTGDNDEFISILNLTRAFELALELGANIIHCAACRPTQTGEVQDLLARAVKKCQDNNILIVAPAGNNKGECWCIPAVLPGTLAVGAIKDEGKPFKFSNWGGNYQIEGIMAPGENILGAQPGTEEPKRNKGTSCAAPVMTGICALLMSLQLQQGQPIDAEAIRTALLNTAIPCNPEEVEEPERCLRGFVNLPGVINLLFGQASETISLASGCITQVENVGNRVGLFSESFQPQHFSAEEVMAQSFTVTPSTASMIPASPFTLTGVTPSRDHSDHVYALGSLGYDFGSEARRDSFKQLMPPVDDGRGILVPANPYDIRQIVNYLDRNPNEGRSLIWTLNMEQRPIYALEPKEPFAAEIYEMLLLMLNGQIEPLDSDEFVERVSIPAQRTNRTVELFSGQVVPIITITNVRGMYGWKVNSLVNAALAIVTELTGEIEENMRRSLTNFLNRVYYDLHNLGQTSRDRALNFAATNIFQAVSSFAKAISSGRQLDSLKVEKSVFCRLNSDCWDVKLKFFDPENSHRAYKVFLFTIDVSDRIPVTLGSVKSWSVPK</sequence>
<dbReference type="InterPro" id="IPR052544">
    <property type="entry name" value="Bacteriocin_Proc_Enz"/>
</dbReference>
<dbReference type="InterPro" id="IPR023828">
    <property type="entry name" value="Peptidase_S8_Ser-AS"/>
</dbReference>
<dbReference type="InterPro" id="IPR023830">
    <property type="entry name" value="Peptidase_S8A_PatG"/>
</dbReference>
<evidence type="ECO:0000259" key="10">
    <source>
        <dbReference type="Pfam" id="PF22767"/>
    </source>
</evidence>
<feature type="active site" description="Charge relay system" evidence="4">
    <location>
        <position position="461"/>
    </location>
</feature>
<feature type="active site" description="Charge relay system" evidence="4">
    <location>
        <position position="532"/>
    </location>
</feature>
<dbReference type="InterPro" id="IPR054488">
    <property type="entry name" value="ThcOx_dom2"/>
</dbReference>
<dbReference type="PANTHER" id="PTHR43745">
    <property type="entry name" value="NITROREDUCTASE MJ1384-RELATED"/>
    <property type="match status" value="1"/>
</dbReference>
<proteinExistence type="inferred from homology"/>
<feature type="domain" description="Nitroreductase" evidence="7">
    <location>
        <begin position="187"/>
        <end position="377"/>
    </location>
</feature>
<dbReference type="InterPro" id="IPR000209">
    <property type="entry name" value="Peptidase_S8/S53_dom"/>
</dbReference>
<dbReference type="Pfam" id="PF18065">
    <property type="entry name" value="PatG_C"/>
    <property type="match status" value="1"/>
</dbReference>
<feature type="active site" description="Charge relay system" evidence="4">
    <location>
        <position position="695"/>
    </location>
</feature>
<comment type="caution">
    <text evidence="11">The sequence shown here is derived from an EMBL/GenBank/DDBJ whole genome shotgun (WGS) entry which is preliminary data.</text>
</comment>
<dbReference type="Pfam" id="PF00881">
    <property type="entry name" value="Nitroreductase"/>
    <property type="match status" value="1"/>
</dbReference>
<evidence type="ECO:0000256" key="4">
    <source>
        <dbReference type="PROSITE-ProRule" id="PRU01240"/>
    </source>
</evidence>
<feature type="region of interest" description="Disordered" evidence="5">
    <location>
        <begin position="419"/>
        <end position="438"/>
    </location>
</feature>
<dbReference type="SUPFAM" id="SSF55469">
    <property type="entry name" value="FMN-dependent nitroreductase-like"/>
    <property type="match status" value="1"/>
</dbReference>
<keyword evidence="2 4" id="KW-0378">Hydrolase</keyword>
<dbReference type="GO" id="GO:0008233">
    <property type="term" value="F:peptidase activity"/>
    <property type="evidence" value="ECO:0007669"/>
    <property type="project" value="UniProtKB-KW"/>
</dbReference>
<dbReference type="CDD" id="cd07476">
    <property type="entry name" value="Peptidases_S8_thiazoline_oxidase_subtilisin-like_protease"/>
    <property type="match status" value="1"/>
</dbReference>
<keyword evidence="12" id="KW-1185">Reference proteome</keyword>
<feature type="domain" description="Peptidase S8/S53" evidence="6">
    <location>
        <begin position="528"/>
        <end position="732"/>
    </location>
</feature>
<dbReference type="Gene3D" id="3.40.109.10">
    <property type="entry name" value="NADH Oxidase"/>
    <property type="match status" value="1"/>
</dbReference>
<gene>
    <name evidence="11" type="ORF">H6G83_29420</name>
</gene>
<accession>A0ABR8DBV4</accession>
<evidence type="ECO:0000259" key="8">
    <source>
        <dbReference type="Pfam" id="PF18047"/>
    </source>
</evidence>
<evidence type="ECO:0000259" key="6">
    <source>
        <dbReference type="Pfam" id="PF00082"/>
    </source>
</evidence>
<dbReference type="EMBL" id="JACJSG010000057">
    <property type="protein sequence ID" value="MBD2504677.1"/>
    <property type="molecule type" value="Genomic_DNA"/>
</dbReference>
<keyword evidence="1 4" id="KW-0645">Protease</keyword>
<evidence type="ECO:0000256" key="1">
    <source>
        <dbReference type="ARBA" id="ARBA00022670"/>
    </source>
</evidence>
<name>A0ABR8DBV4_9NOST</name>
<dbReference type="PROSITE" id="PS51892">
    <property type="entry name" value="SUBTILASE"/>
    <property type="match status" value="1"/>
</dbReference>
<reference evidence="11 12" key="1">
    <citation type="journal article" date="2020" name="ISME J.">
        <title>Comparative genomics reveals insights into cyanobacterial evolution and habitat adaptation.</title>
        <authorList>
            <person name="Chen M.Y."/>
            <person name="Teng W.K."/>
            <person name="Zhao L."/>
            <person name="Hu C.X."/>
            <person name="Zhou Y.K."/>
            <person name="Han B.P."/>
            <person name="Song L.R."/>
            <person name="Shu W.S."/>
        </authorList>
    </citation>
    <scope>NUCLEOTIDE SEQUENCE [LARGE SCALE GENOMIC DNA]</scope>
    <source>
        <strain evidence="11 12">FACHB-119</strain>
    </source>
</reference>
<dbReference type="PANTHER" id="PTHR43745:SF2">
    <property type="entry name" value="NITROREDUCTASE MJ1384-RELATED"/>
    <property type="match status" value="1"/>
</dbReference>
<evidence type="ECO:0000259" key="9">
    <source>
        <dbReference type="Pfam" id="PF18065"/>
    </source>
</evidence>
<protein>
    <submittedName>
        <fullName evidence="11">PatA/PatG family cyanobactin maturation protease</fullName>
    </submittedName>
</protein>
<keyword evidence="3 4" id="KW-0720">Serine protease</keyword>
<dbReference type="InterPro" id="IPR000415">
    <property type="entry name" value="Nitroreductase-like"/>
</dbReference>
<dbReference type="InterPro" id="IPR029479">
    <property type="entry name" value="Nitroreductase"/>
</dbReference>
<comment type="similarity">
    <text evidence="4">Belongs to the peptidase S8 family.</text>
</comment>
<dbReference type="GO" id="GO:0006508">
    <property type="term" value="P:proteolysis"/>
    <property type="evidence" value="ECO:0007669"/>
    <property type="project" value="UniProtKB-KW"/>
</dbReference>
<dbReference type="InterPro" id="IPR040636">
    <property type="entry name" value="PatG_C"/>
</dbReference>
<evidence type="ECO:0000256" key="2">
    <source>
        <dbReference type="ARBA" id="ARBA00022801"/>
    </source>
</evidence>
<dbReference type="InterPro" id="IPR020051">
    <property type="entry name" value="SagB-type_dehydrogenase"/>
</dbReference>
<dbReference type="PROSITE" id="PS00138">
    <property type="entry name" value="SUBTILASE_SER"/>
    <property type="match status" value="1"/>
</dbReference>
<evidence type="ECO:0000313" key="11">
    <source>
        <dbReference type="EMBL" id="MBD2504677.1"/>
    </source>
</evidence>
<dbReference type="RefSeq" id="WP_190478709.1">
    <property type="nucleotide sequence ID" value="NZ_JACJSG010000057.1"/>
</dbReference>
<evidence type="ECO:0000313" key="12">
    <source>
        <dbReference type="Proteomes" id="UP000661112"/>
    </source>
</evidence>
<evidence type="ECO:0000259" key="7">
    <source>
        <dbReference type="Pfam" id="PF00881"/>
    </source>
</evidence>
<feature type="domain" description="Cyanobactin oxidase ThcOx second" evidence="10">
    <location>
        <begin position="37"/>
        <end position="138"/>
    </location>
</feature>
<dbReference type="Pfam" id="PF22767">
    <property type="entry name" value="ThcOx"/>
    <property type="match status" value="1"/>
</dbReference>
<dbReference type="InterPro" id="IPR040483">
    <property type="entry name" value="PatG_dom"/>
</dbReference>
<dbReference type="Pfam" id="PF00082">
    <property type="entry name" value="Peptidase_S8"/>
    <property type="match status" value="1"/>
</dbReference>
<evidence type="ECO:0000256" key="3">
    <source>
        <dbReference type="ARBA" id="ARBA00022825"/>
    </source>
</evidence>
<organism evidence="11 12">
    <name type="scientific">Anabaena azotica FACHB-119</name>
    <dbReference type="NCBI Taxonomy" id="947527"/>
    <lineage>
        <taxon>Bacteria</taxon>
        <taxon>Bacillati</taxon>
        <taxon>Cyanobacteriota</taxon>
        <taxon>Cyanophyceae</taxon>
        <taxon>Nostocales</taxon>
        <taxon>Nostocaceae</taxon>
        <taxon>Anabaena</taxon>
        <taxon>Anabaena azotica</taxon>
    </lineage>
</organism>
<dbReference type="InterPro" id="IPR034056">
    <property type="entry name" value="Pep_S8_PatG/PatA-like"/>
</dbReference>
<dbReference type="NCBIfam" id="TIGR03895">
    <property type="entry name" value="protease_PatA"/>
    <property type="match status" value="1"/>
</dbReference>
<dbReference type="NCBIfam" id="TIGR03605">
    <property type="entry name" value="antibiot_sagB"/>
    <property type="match status" value="1"/>
</dbReference>
<dbReference type="CDD" id="cd02142">
    <property type="entry name" value="McbC_SagB-like_oxidoreductase"/>
    <property type="match status" value="1"/>
</dbReference>